<dbReference type="HOGENOM" id="CLU_105026_0_0_4"/>
<reference evidence="3 4" key="1">
    <citation type="submission" date="2010-03" db="EMBL/GenBank/DDBJ databases">
        <title>Complete sequence of Sideroxydans lithotrophicus ES-1.</title>
        <authorList>
            <consortium name="US DOE Joint Genome Institute"/>
            <person name="Lucas S."/>
            <person name="Copeland A."/>
            <person name="Lapidus A."/>
            <person name="Cheng J.-F."/>
            <person name="Bruce D."/>
            <person name="Goodwin L."/>
            <person name="Pitluck S."/>
            <person name="Munk A.C."/>
            <person name="Detter J.C."/>
            <person name="Han C."/>
            <person name="Tapia R."/>
            <person name="Larimer F."/>
            <person name="Land M."/>
            <person name="Hauser L."/>
            <person name="Kyrpides N."/>
            <person name="Ivanova N."/>
            <person name="Emerson D."/>
            <person name="Woyke T."/>
        </authorList>
    </citation>
    <scope>NUCLEOTIDE SEQUENCE [LARGE SCALE GENOMIC DNA]</scope>
    <source>
        <strain evidence="3 4">ES-1</strain>
    </source>
</reference>
<feature type="region of interest" description="Disordered" evidence="1">
    <location>
        <begin position="161"/>
        <end position="180"/>
    </location>
</feature>
<gene>
    <name evidence="3" type="ordered locus">Slit_2086</name>
</gene>
<dbReference type="OrthoDB" id="5954007at2"/>
<feature type="transmembrane region" description="Helical" evidence="2">
    <location>
        <begin position="20"/>
        <end position="40"/>
    </location>
</feature>
<dbReference type="STRING" id="580332.Slit_2086"/>
<proteinExistence type="predicted"/>
<organism evidence="3 4">
    <name type="scientific">Sideroxydans lithotrophicus (strain ES-1)</name>
    <dbReference type="NCBI Taxonomy" id="580332"/>
    <lineage>
        <taxon>Bacteria</taxon>
        <taxon>Pseudomonadati</taxon>
        <taxon>Pseudomonadota</taxon>
        <taxon>Betaproteobacteria</taxon>
        <taxon>Nitrosomonadales</taxon>
        <taxon>Gallionellaceae</taxon>
        <taxon>Sideroxydans</taxon>
    </lineage>
</organism>
<dbReference type="AlphaFoldDB" id="D5CU02"/>
<evidence type="ECO:0000313" key="3">
    <source>
        <dbReference type="EMBL" id="ADE12314.1"/>
    </source>
</evidence>
<evidence type="ECO:0000256" key="2">
    <source>
        <dbReference type="SAM" id="Phobius"/>
    </source>
</evidence>
<keyword evidence="2" id="KW-0812">Transmembrane</keyword>
<evidence type="ECO:0000313" key="4">
    <source>
        <dbReference type="Proteomes" id="UP000001625"/>
    </source>
</evidence>
<keyword evidence="4" id="KW-1185">Reference proteome</keyword>
<evidence type="ECO:0000256" key="1">
    <source>
        <dbReference type="SAM" id="MobiDB-lite"/>
    </source>
</evidence>
<dbReference type="RefSeq" id="WP_013030212.1">
    <property type="nucleotide sequence ID" value="NC_013959.1"/>
</dbReference>
<dbReference type="KEGG" id="slt:Slit_2086"/>
<name>D5CU02_SIDLE</name>
<dbReference type="eggNOG" id="COG4726">
    <property type="taxonomic scope" value="Bacteria"/>
</dbReference>
<keyword evidence="2" id="KW-0472">Membrane</keyword>
<dbReference type="Proteomes" id="UP000001625">
    <property type="component" value="Chromosome"/>
</dbReference>
<accession>D5CU02</accession>
<keyword evidence="2" id="KW-1133">Transmembrane helix</keyword>
<sequence length="212" mass="22615" precursor="true">MLTPTLQSRELNGRSRQKGVVLLITLIMLVAMTLAAIALMRSVDTTNLVSGNLAFQQSSLNAADTGTETAIAYLYNNVPNLQCDGSTPTNPCANGYKSYHQPLLEPPTANTTWESYWTAMVGGPGVVSLTTLPTGYSGAFVIEAMCGSPQQVNCTIATSTTTTTTPQGQDIGSTSRDFSSSTQTSNLHYYRITTRVVGPRNSVSYVQAMIAL</sequence>
<protein>
    <submittedName>
        <fullName evidence="3">Type IV pilus assembly protein PilX</fullName>
    </submittedName>
</protein>
<feature type="compositionally biased region" description="Polar residues" evidence="1">
    <location>
        <begin position="166"/>
        <end position="180"/>
    </location>
</feature>
<dbReference type="EMBL" id="CP001965">
    <property type="protein sequence ID" value="ADE12314.1"/>
    <property type="molecule type" value="Genomic_DNA"/>
</dbReference>